<feature type="transmembrane region" description="Helical" evidence="1">
    <location>
        <begin position="92"/>
        <end position="116"/>
    </location>
</feature>
<feature type="transmembrane region" description="Helical" evidence="1">
    <location>
        <begin position="290"/>
        <end position="310"/>
    </location>
</feature>
<keyword evidence="3" id="KW-1185">Reference proteome</keyword>
<keyword evidence="1" id="KW-0472">Membrane</keyword>
<feature type="transmembrane region" description="Helical" evidence="1">
    <location>
        <begin position="21"/>
        <end position="39"/>
    </location>
</feature>
<gene>
    <name evidence="2" type="ORF">OGH68_26685</name>
</gene>
<feature type="transmembrane region" description="Helical" evidence="1">
    <location>
        <begin position="266"/>
        <end position="284"/>
    </location>
</feature>
<dbReference type="EMBL" id="CP107567">
    <property type="protein sequence ID" value="UYQ64689.1"/>
    <property type="molecule type" value="Genomic_DNA"/>
</dbReference>
<dbReference type="Proteomes" id="UP001163878">
    <property type="component" value="Chromosome"/>
</dbReference>
<protein>
    <recommendedName>
        <fullName evidence="4">Integral membrane protein</fullName>
    </recommendedName>
</protein>
<evidence type="ECO:0000256" key="1">
    <source>
        <dbReference type="SAM" id="Phobius"/>
    </source>
</evidence>
<keyword evidence="1" id="KW-0812">Transmembrane</keyword>
<accession>A0ABY6ID96</accession>
<dbReference type="RefSeq" id="WP_264247524.1">
    <property type="nucleotide sequence ID" value="NZ_CP107567.1"/>
</dbReference>
<keyword evidence="1" id="KW-1133">Transmembrane helix</keyword>
<name>A0ABY6ID96_STRPE</name>
<evidence type="ECO:0000313" key="2">
    <source>
        <dbReference type="EMBL" id="UYQ64689.1"/>
    </source>
</evidence>
<feature type="transmembrane region" description="Helical" evidence="1">
    <location>
        <begin position="143"/>
        <end position="165"/>
    </location>
</feature>
<reference evidence="2" key="1">
    <citation type="submission" date="2022-10" db="EMBL/GenBank/DDBJ databases">
        <title>Cytochrome P450 Catalyzes Benzene Ring Formation in the Biosynthesis of Trialkyl-Substituted Aromatic Polyketides.</title>
        <authorList>
            <person name="Zhao E."/>
            <person name="Ge H."/>
        </authorList>
    </citation>
    <scope>NUCLEOTIDE SEQUENCE</scope>
    <source>
        <strain evidence="2">NA0869</strain>
    </source>
</reference>
<evidence type="ECO:0000313" key="3">
    <source>
        <dbReference type="Proteomes" id="UP001163878"/>
    </source>
</evidence>
<sequence>MLALRLARGAHPLVLLRRLMVAGASAGVGFLLLCTLMHALSHPGAPEAVARLLWCALPLAATVYLAVAVARTDPGTRPRTGLSAVGLGPVRLTALAAASTALSCTLGSMIALLFFLHLRGDLSGLPFDGAAAELLAAEQPLPLPAVLTLLAIVPLVATAAAAVVLRPRNTAPDAEEPDGTPAGLPWGVALVAVGLAVETYASTTGDEGRSAGVLAGWTLTVLGLWLAGPAVTHLCGRLLQSAGPGATRLLAGRILMEESRRVGRPIGVMCAVASGTVAATAAYGSAPRPWGPMTALGAALVVACTAATLLTSALDARAARSEATTALRTLGASLAVLRQAAALRVGILVTVFAPLTLTVGALAAAPLTR</sequence>
<evidence type="ECO:0008006" key="4">
    <source>
        <dbReference type="Google" id="ProtNLM"/>
    </source>
</evidence>
<organism evidence="2 3">
    <name type="scientific">Streptomyces peucetius</name>
    <dbReference type="NCBI Taxonomy" id="1950"/>
    <lineage>
        <taxon>Bacteria</taxon>
        <taxon>Bacillati</taxon>
        <taxon>Actinomycetota</taxon>
        <taxon>Actinomycetes</taxon>
        <taxon>Kitasatosporales</taxon>
        <taxon>Streptomycetaceae</taxon>
        <taxon>Streptomyces</taxon>
    </lineage>
</organism>
<proteinExistence type="predicted"/>
<feature type="transmembrane region" description="Helical" evidence="1">
    <location>
        <begin position="51"/>
        <end position="71"/>
    </location>
</feature>
<feature type="transmembrane region" description="Helical" evidence="1">
    <location>
        <begin position="345"/>
        <end position="367"/>
    </location>
</feature>